<dbReference type="EMBL" id="LS974618">
    <property type="protein sequence ID" value="CAG7896050.1"/>
    <property type="molecule type" value="Genomic_DNA"/>
</dbReference>
<proteinExistence type="predicted"/>
<sequence length="65" mass="7595">MVMVLKAHNKAILIWTSPDEIIIQHPLLVIVVISSCTRLRFDQSLKFRNRNIPHSPPWNHLIKSK</sequence>
<dbReference type="AlphaFoldDB" id="A0A8D9M3Q2"/>
<evidence type="ECO:0000313" key="2">
    <source>
        <dbReference type="Proteomes" id="UP000694005"/>
    </source>
</evidence>
<accession>A0A8D9M3Q2</accession>
<name>A0A8D9M3Q2_BRACM</name>
<feature type="non-terminal residue" evidence="1">
    <location>
        <position position="65"/>
    </location>
</feature>
<protein>
    <submittedName>
        <fullName evidence="1">Uncharacterized protein</fullName>
    </submittedName>
</protein>
<dbReference type="Gramene" id="A02p50020.2_BraZ1">
    <property type="protein sequence ID" value="A02p50020.2_BraZ1.CDS.1"/>
    <property type="gene ID" value="A02g50020.2_BraZ1"/>
</dbReference>
<organism evidence="1 2">
    <name type="scientific">Brassica campestris</name>
    <name type="common">Field mustard</name>
    <dbReference type="NCBI Taxonomy" id="3711"/>
    <lineage>
        <taxon>Eukaryota</taxon>
        <taxon>Viridiplantae</taxon>
        <taxon>Streptophyta</taxon>
        <taxon>Embryophyta</taxon>
        <taxon>Tracheophyta</taxon>
        <taxon>Spermatophyta</taxon>
        <taxon>Magnoliopsida</taxon>
        <taxon>eudicotyledons</taxon>
        <taxon>Gunneridae</taxon>
        <taxon>Pentapetalae</taxon>
        <taxon>rosids</taxon>
        <taxon>malvids</taxon>
        <taxon>Brassicales</taxon>
        <taxon>Brassicaceae</taxon>
        <taxon>Brassiceae</taxon>
        <taxon>Brassica</taxon>
    </lineage>
</organism>
<dbReference type="Proteomes" id="UP000694005">
    <property type="component" value="Chromosome A02"/>
</dbReference>
<evidence type="ECO:0000313" key="1">
    <source>
        <dbReference type="EMBL" id="CAG7896050.1"/>
    </source>
</evidence>
<reference evidence="1 2" key="1">
    <citation type="submission" date="2021-07" db="EMBL/GenBank/DDBJ databases">
        <authorList>
            <consortium name="Genoscope - CEA"/>
            <person name="William W."/>
        </authorList>
    </citation>
    <scope>NUCLEOTIDE SEQUENCE [LARGE SCALE GENOMIC DNA]</scope>
</reference>
<gene>
    <name evidence="1" type="ORF">BRAPAZ1V2_A02P50020.2</name>
</gene>